<name>A0A742XW99_SALER</name>
<proteinExistence type="predicted"/>
<reference evidence="1" key="2">
    <citation type="submission" date="2020-02" db="EMBL/GenBank/DDBJ databases">
        <authorList>
            <consortium name="NCBI Pathogen Detection Project"/>
        </authorList>
    </citation>
    <scope>NUCLEOTIDE SEQUENCE</scope>
    <source>
        <strain evidence="1">MA.CK_98/00009211</strain>
    </source>
</reference>
<dbReference type="EMBL" id="DAAUJH010000001">
    <property type="protein sequence ID" value="HAF1734843.1"/>
    <property type="molecule type" value="Genomic_DNA"/>
</dbReference>
<sequence>MVSVGLRSRVEALFLVMPSMLSLAQAMTEKHEKAERMQAMRETTRSEIFASRLTLNCHLQ</sequence>
<comment type="caution">
    <text evidence="1">The sequence shown here is derived from an EMBL/GenBank/DDBJ whole genome shotgun (WGS) entry which is preliminary data.</text>
</comment>
<dbReference type="AlphaFoldDB" id="A0A742XW99"/>
<accession>A0A742XW99</accession>
<evidence type="ECO:0000313" key="1">
    <source>
        <dbReference type="EMBL" id="HAF1734843.1"/>
    </source>
</evidence>
<protein>
    <submittedName>
        <fullName evidence="1">Uncharacterized protein</fullName>
    </submittedName>
</protein>
<organism evidence="1">
    <name type="scientific">Salmonella enterica</name>
    <name type="common">Salmonella choleraesuis</name>
    <dbReference type="NCBI Taxonomy" id="28901"/>
    <lineage>
        <taxon>Bacteria</taxon>
        <taxon>Pseudomonadati</taxon>
        <taxon>Pseudomonadota</taxon>
        <taxon>Gammaproteobacteria</taxon>
        <taxon>Enterobacterales</taxon>
        <taxon>Enterobacteriaceae</taxon>
        <taxon>Salmonella</taxon>
    </lineage>
</organism>
<reference evidence="1" key="1">
    <citation type="journal article" date="2018" name="Genome Biol.">
        <title>SKESA: strategic k-mer extension for scrupulous assemblies.</title>
        <authorList>
            <person name="Souvorov A."/>
            <person name="Agarwala R."/>
            <person name="Lipman D.J."/>
        </authorList>
    </citation>
    <scope>NUCLEOTIDE SEQUENCE</scope>
    <source>
        <strain evidence="1">MA.CK_98/00009211</strain>
    </source>
</reference>
<gene>
    <name evidence="1" type="ORF">G8L18_000179</name>
</gene>